<evidence type="ECO:0000313" key="2">
    <source>
        <dbReference type="Proteomes" id="UP000499080"/>
    </source>
</evidence>
<dbReference type="AlphaFoldDB" id="A0A4Y2AS05"/>
<dbReference type="GO" id="GO:0003676">
    <property type="term" value="F:nucleic acid binding"/>
    <property type="evidence" value="ECO:0007669"/>
    <property type="project" value="InterPro"/>
</dbReference>
<reference evidence="1 2" key="1">
    <citation type="journal article" date="2019" name="Sci. Rep.">
        <title>Orb-weaving spider Araneus ventricosus genome elucidates the spidroin gene catalogue.</title>
        <authorList>
            <person name="Kono N."/>
            <person name="Nakamura H."/>
            <person name="Ohtoshi R."/>
            <person name="Moran D.A.P."/>
            <person name="Shinohara A."/>
            <person name="Yoshida Y."/>
            <person name="Fujiwara M."/>
            <person name="Mori M."/>
            <person name="Tomita M."/>
            <person name="Arakawa K."/>
        </authorList>
    </citation>
    <scope>NUCLEOTIDE SEQUENCE [LARGE SCALE GENOMIC DNA]</scope>
</reference>
<evidence type="ECO:0008006" key="3">
    <source>
        <dbReference type="Google" id="ProtNLM"/>
    </source>
</evidence>
<protein>
    <recommendedName>
        <fullName evidence="3">Tc1-like transposase DDE domain-containing protein</fullName>
    </recommendedName>
</protein>
<comment type="caution">
    <text evidence="1">The sequence shown here is derived from an EMBL/GenBank/DDBJ whole genome shotgun (WGS) entry which is preliminary data.</text>
</comment>
<dbReference type="Gene3D" id="3.30.420.10">
    <property type="entry name" value="Ribonuclease H-like superfamily/Ribonuclease H"/>
    <property type="match status" value="1"/>
</dbReference>
<gene>
    <name evidence="1" type="ORF">AVEN_106298_1</name>
</gene>
<dbReference type="Proteomes" id="UP000499080">
    <property type="component" value="Unassembled WGS sequence"/>
</dbReference>
<proteinExistence type="predicted"/>
<dbReference type="InterPro" id="IPR036397">
    <property type="entry name" value="RNaseH_sf"/>
</dbReference>
<keyword evidence="2" id="KW-1185">Reference proteome</keyword>
<dbReference type="EMBL" id="BGPR01000030">
    <property type="protein sequence ID" value="GBL82751.1"/>
    <property type="molecule type" value="Genomic_DNA"/>
</dbReference>
<evidence type="ECO:0000313" key="1">
    <source>
        <dbReference type="EMBL" id="GBL82751.1"/>
    </source>
</evidence>
<sequence length="100" mass="11257">MSSLLFKTNANFPPSRQHGGGSLPVWGAICFNEQMSLAFLCGRQKSENYQETLANHLLPFGETDWTFREYNASIHASNSTSQRLKSYMSVLNWPAPTENV</sequence>
<organism evidence="1 2">
    <name type="scientific">Araneus ventricosus</name>
    <name type="common">Orbweaver spider</name>
    <name type="synonym">Epeira ventricosa</name>
    <dbReference type="NCBI Taxonomy" id="182803"/>
    <lineage>
        <taxon>Eukaryota</taxon>
        <taxon>Metazoa</taxon>
        <taxon>Ecdysozoa</taxon>
        <taxon>Arthropoda</taxon>
        <taxon>Chelicerata</taxon>
        <taxon>Arachnida</taxon>
        <taxon>Araneae</taxon>
        <taxon>Araneomorphae</taxon>
        <taxon>Entelegynae</taxon>
        <taxon>Araneoidea</taxon>
        <taxon>Araneidae</taxon>
        <taxon>Araneus</taxon>
    </lineage>
</organism>
<accession>A0A4Y2AS05</accession>
<name>A0A4Y2AS05_ARAVE</name>